<reference evidence="6 7" key="1">
    <citation type="submission" date="2024-11" db="EMBL/GenBank/DDBJ databases">
        <authorList>
            <person name="Kaparullina E.N."/>
            <person name="Delegan Y.A."/>
            <person name="Doronina N.V."/>
        </authorList>
    </citation>
    <scope>NUCLEOTIDE SEQUENCE [LARGE SCALE GENOMIC DNA]</scope>
    <source>
        <strain evidence="6 7">7sh_L</strain>
    </source>
</reference>
<dbReference type="PANTHER" id="PTHR31851">
    <property type="entry name" value="FE(2+)/MN(2+) TRANSPORTER PCL1"/>
    <property type="match status" value="1"/>
</dbReference>
<evidence type="ECO:0000256" key="2">
    <source>
        <dbReference type="ARBA" id="ARBA00022692"/>
    </source>
</evidence>
<dbReference type="RefSeq" id="WP_400882736.1">
    <property type="nucleotide sequence ID" value="NZ_JBIWXY010000002.1"/>
</dbReference>
<feature type="transmembrane region" description="Helical" evidence="5">
    <location>
        <begin position="324"/>
        <end position="347"/>
    </location>
</feature>
<evidence type="ECO:0000313" key="7">
    <source>
        <dbReference type="Proteomes" id="UP001617669"/>
    </source>
</evidence>
<dbReference type="EMBL" id="JBIWXY010000002">
    <property type="protein sequence ID" value="MFJ5446786.1"/>
    <property type="molecule type" value="Genomic_DNA"/>
</dbReference>
<keyword evidence="4 5" id="KW-0472">Membrane</keyword>
<protein>
    <submittedName>
        <fullName evidence="6">VIT1/CCC1 transporter family protein</fullName>
    </submittedName>
</protein>
<evidence type="ECO:0000256" key="1">
    <source>
        <dbReference type="ARBA" id="ARBA00004127"/>
    </source>
</evidence>
<evidence type="ECO:0000256" key="3">
    <source>
        <dbReference type="ARBA" id="ARBA00022989"/>
    </source>
</evidence>
<name>A0ABW8GN14_9PROT</name>
<organism evidence="6 7">
    <name type="scientific">Methylobacillus methanolivorans</name>
    <dbReference type="NCBI Taxonomy" id="1848927"/>
    <lineage>
        <taxon>Bacteria</taxon>
        <taxon>Pseudomonadati</taxon>
        <taxon>Pseudomonadota</taxon>
        <taxon>Betaproteobacteria</taxon>
        <taxon>Nitrosomonadales</taxon>
        <taxon>Methylophilaceae</taxon>
        <taxon>Methylobacillus</taxon>
    </lineage>
</organism>
<evidence type="ECO:0000256" key="5">
    <source>
        <dbReference type="SAM" id="Phobius"/>
    </source>
</evidence>
<keyword evidence="3 5" id="KW-1133">Transmembrane helix</keyword>
<keyword evidence="2 5" id="KW-0812">Transmembrane</keyword>
<proteinExistence type="predicted"/>
<feature type="transmembrane region" description="Helical" evidence="5">
    <location>
        <begin position="290"/>
        <end position="312"/>
    </location>
</feature>
<feature type="transmembrane region" description="Helical" evidence="5">
    <location>
        <begin position="130"/>
        <end position="152"/>
    </location>
</feature>
<gene>
    <name evidence="6" type="ORF">ACIKP9_11150</name>
</gene>
<accession>A0ABW8GN14</accession>
<feature type="transmembrane region" description="Helical" evidence="5">
    <location>
        <begin position="158"/>
        <end position="178"/>
    </location>
</feature>
<sequence length="348" mass="36871">MTDFLQGWREEQRSAYLYNALSKCEPDPALAQMFEGLEAAAMQQAQVWEAKLAEAGHTVAAYRPDMRTRMIVWLAHGLGPRRIRPVLAASKVRGLSAYGAKRMDLPSHAMPTQVNEVGGRHKLAGNNGGLRAAVFGVNDGLVSIACLVLGVAGASSSASVILLSGVAGLLAGAFSMAAGEYVSMRSQRELFEHQIALEREELALYPEQEAAELALIYQARGLEATEAQQLANRLVADPELGLDVLTREELGLNPDELGSPWAAAISSFVSFLLGGTIPLLPWLLHLPTHALELALGLTGAALFIVGATLALFSGRNMLYGGARMLLIGAAAGGLTYWIGSLLGTGLLA</sequence>
<dbReference type="InterPro" id="IPR008217">
    <property type="entry name" value="Ccc1_fam"/>
</dbReference>
<evidence type="ECO:0000256" key="4">
    <source>
        <dbReference type="ARBA" id="ARBA00023136"/>
    </source>
</evidence>
<keyword evidence="7" id="KW-1185">Reference proteome</keyword>
<comment type="subcellular location">
    <subcellularLocation>
        <location evidence="1">Endomembrane system</location>
        <topology evidence="1">Multi-pass membrane protein</topology>
    </subcellularLocation>
</comment>
<dbReference type="Pfam" id="PF01988">
    <property type="entry name" value="VIT1"/>
    <property type="match status" value="1"/>
</dbReference>
<evidence type="ECO:0000313" key="6">
    <source>
        <dbReference type="EMBL" id="MFJ5446786.1"/>
    </source>
</evidence>
<comment type="caution">
    <text evidence="6">The sequence shown here is derived from an EMBL/GenBank/DDBJ whole genome shotgun (WGS) entry which is preliminary data.</text>
</comment>
<dbReference type="Proteomes" id="UP001617669">
    <property type="component" value="Unassembled WGS sequence"/>
</dbReference>
<feature type="transmembrane region" description="Helical" evidence="5">
    <location>
        <begin position="261"/>
        <end position="284"/>
    </location>
</feature>